<evidence type="ECO:0000313" key="8">
    <source>
        <dbReference type="Proteomes" id="UP000614424"/>
    </source>
</evidence>
<evidence type="ECO:0000313" key="7">
    <source>
        <dbReference type="EMBL" id="MBC8316972.1"/>
    </source>
</evidence>
<dbReference type="GO" id="GO:0009055">
    <property type="term" value="F:electron transfer activity"/>
    <property type="evidence" value="ECO:0007669"/>
    <property type="project" value="InterPro"/>
</dbReference>
<dbReference type="InterPro" id="IPR036280">
    <property type="entry name" value="Multihaem_cyt_sf"/>
</dbReference>
<keyword evidence="1" id="KW-0813">Transport</keyword>
<dbReference type="SUPFAM" id="SSF48695">
    <property type="entry name" value="Multiheme cytochromes"/>
    <property type="match status" value="1"/>
</dbReference>
<name>A0A8J6TF68_9BACT</name>
<dbReference type="AlphaFoldDB" id="A0A8J6TF68"/>
<keyword evidence="2" id="KW-0349">Heme</keyword>
<evidence type="ECO:0000256" key="4">
    <source>
        <dbReference type="ARBA" id="ARBA00022982"/>
    </source>
</evidence>
<accession>A0A8J6TF68</accession>
<keyword evidence="3" id="KW-0479">Metal-binding</keyword>
<evidence type="ECO:0000256" key="2">
    <source>
        <dbReference type="ARBA" id="ARBA00022617"/>
    </source>
</evidence>
<proteinExistence type="predicted"/>
<evidence type="ECO:0000256" key="1">
    <source>
        <dbReference type="ARBA" id="ARBA00022448"/>
    </source>
</evidence>
<dbReference type="Proteomes" id="UP000614424">
    <property type="component" value="Unassembled WGS sequence"/>
</dbReference>
<dbReference type="InterPro" id="IPR020942">
    <property type="entry name" value="Cyt_c_III_dom"/>
</dbReference>
<gene>
    <name evidence="7" type="ORF">H8E41_03635</name>
</gene>
<evidence type="ECO:0000259" key="6">
    <source>
        <dbReference type="Pfam" id="PF02085"/>
    </source>
</evidence>
<dbReference type="Gene3D" id="3.90.10.10">
    <property type="entry name" value="Cytochrome C3"/>
    <property type="match status" value="1"/>
</dbReference>
<dbReference type="Pfam" id="PF02085">
    <property type="entry name" value="Cytochrom_CIII"/>
    <property type="match status" value="1"/>
</dbReference>
<keyword evidence="5" id="KW-0408">Iron</keyword>
<evidence type="ECO:0000256" key="3">
    <source>
        <dbReference type="ARBA" id="ARBA00022723"/>
    </source>
</evidence>
<dbReference type="GO" id="GO:0046872">
    <property type="term" value="F:metal ion binding"/>
    <property type="evidence" value="ECO:0007669"/>
    <property type="project" value="UniProtKB-KW"/>
</dbReference>
<dbReference type="GO" id="GO:0020037">
    <property type="term" value="F:heme binding"/>
    <property type="evidence" value="ECO:0007669"/>
    <property type="project" value="InterPro"/>
</dbReference>
<dbReference type="EMBL" id="JACNJZ010000062">
    <property type="protein sequence ID" value="MBC8316972.1"/>
    <property type="molecule type" value="Genomic_DNA"/>
</dbReference>
<organism evidence="7 8">
    <name type="scientific">Candidatus Desulfobia pelagia</name>
    <dbReference type="NCBI Taxonomy" id="2841692"/>
    <lineage>
        <taxon>Bacteria</taxon>
        <taxon>Pseudomonadati</taxon>
        <taxon>Thermodesulfobacteriota</taxon>
        <taxon>Desulfobulbia</taxon>
        <taxon>Desulfobulbales</taxon>
        <taxon>Desulfobulbaceae</taxon>
        <taxon>Candidatus Desulfobia</taxon>
    </lineage>
</organism>
<sequence>MSVLLVVTVAHVSGAGPILFGSAAAKDGGHPQLTEQEKLRPCSECHQIETPEIYDEWYNSRHGLGMVKCYQCHGTYENMLTVPEKSTCGFCHNGALEKCPADKPCWQCHAVHTFKVKK</sequence>
<feature type="domain" description="Class III cytochrome C" evidence="6">
    <location>
        <begin position="30"/>
        <end position="92"/>
    </location>
</feature>
<reference evidence="7 8" key="1">
    <citation type="submission" date="2020-08" db="EMBL/GenBank/DDBJ databases">
        <title>Bridging the membrane lipid divide: bacteria of the FCB group superphylum have the potential to synthesize archaeal ether lipids.</title>
        <authorList>
            <person name="Villanueva L."/>
            <person name="Von Meijenfeldt F.A.B."/>
            <person name="Westbye A.B."/>
            <person name="Yadav S."/>
            <person name="Hopmans E.C."/>
            <person name="Dutilh B.E."/>
            <person name="Sinninghe Damste J.S."/>
        </authorList>
    </citation>
    <scope>NUCLEOTIDE SEQUENCE [LARGE SCALE GENOMIC DNA]</scope>
    <source>
        <strain evidence="7">NIOZ-UU47</strain>
    </source>
</reference>
<evidence type="ECO:0000256" key="5">
    <source>
        <dbReference type="ARBA" id="ARBA00023004"/>
    </source>
</evidence>
<protein>
    <submittedName>
        <fullName evidence="7">Multiheme C-type cytochrome</fullName>
    </submittedName>
</protein>
<keyword evidence="4" id="KW-0249">Electron transport</keyword>
<comment type="caution">
    <text evidence="7">The sequence shown here is derived from an EMBL/GenBank/DDBJ whole genome shotgun (WGS) entry which is preliminary data.</text>
</comment>